<organism evidence="7 8">
    <name type="scientific">Gossypium harknessii</name>
    <dbReference type="NCBI Taxonomy" id="34285"/>
    <lineage>
        <taxon>Eukaryota</taxon>
        <taxon>Viridiplantae</taxon>
        <taxon>Streptophyta</taxon>
        <taxon>Embryophyta</taxon>
        <taxon>Tracheophyta</taxon>
        <taxon>Spermatophyta</taxon>
        <taxon>Magnoliopsida</taxon>
        <taxon>eudicotyledons</taxon>
        <taxon>Gunneridae</taxon>
        <taxon>Pentapetalae</taxon>
        <taxon>rosids</taxon>
        <taxon>malvids</taxon>
        <taxon>Malvales</taxon>
        <taxon>Malvaceae</taxon>
        <taxon>Malvoideae</taxon>
        <taxon>Gossypium</taxon>
    </lineage>
</organism>
<comment type="caution">
    <text evidence="7">The sequence shown here is derived from an EMBL/GenBank/DDBJ whole genome shotgun (WGS) entry which is preliminary data.</text>
</comment>
<dbReference type="PROSITE" id="PS50110">
    <property type="entry name" value="RESPONSE_REGULATORY"/>
    <property type="match status" value="1"/>
</dbReference>
<name>A0A7J9H2X8_9ROSI</name>
<dbReference type="SMART" id="SM00448">
    <property type="entry name" value="REC"/>
    <property type="match status" value="1"/>
</dbReference>
<dbReference type="Gene3D" id="3.40.50.2300">
    <property type="match status" value="1"/>
</dbReference>
<evidence type="ECO:0000313" key="8">
    <source>
        <dbReference type="Proteomes" id="UP000593560"/>
    </source>
</evidence>
<keyword evidence="3" id="KW-0804">Transcription</keyword>
<evidence type="ECO:0000259" key="6">
    <source>
        <dbReference type="PROSITE" id="PS50110"/>
    </source>
</evidence>
<feature type="non-terminal residue" evidence="7">
    <location>
        <position position="1"/>
    </location>
</feature>
<keyword evidence="4" id="KW-0539">Nucleus</keyword>
<evidence type="ECO:0000256" key="1">
    <source>
        <dbReference type="ARBA" id="ARBA00023012"/>
    </source>
</evidence>
<dbReference type="InterPro" id="IPR001789">
    <property type="entry name" value="Sig_transdc_resp-reg_receiver"/>
</dbReference>
<keyword evidence="1" id="KW-0902">Two-component regulatory system</keyword>
<evidence type="ECO:0000313" key="7">
    <source>
        <dbReference type="EMBL" id="MBA0804197.1"/>
    </source>
</evidence>
<dbReference type="GO" id="GO:0009736">
    <property type="term" value="P:cytokinin-activated signaling pathway"/>
    <property type="evidence" value="ECO:0007669"/>
    <property type="project" value="InterPro"/>
</dbReference>
<reference evidence="7 8" key="1">
    <citation type="journal article" date="2019" name="Genome Biol. Evol.">
        <title>Insights into the evolution of the New World diploid cottons (Gossypium, subgenus Houzingenia) based on genome sequencing.</title>
        <authorList>
            <person name="Grover C.E."/>
            <person name="Arick M.A. 2nd"/>
            <person name="Thrash A."/>
            <person name="Conover J.L."/>
            <person name="Sanders W.S."/>
            <person name="Peterson D.G."/>
            <person name="Frelichowski J.E."/>
            <person name="Scheffler J.A."/>
            <person name="Scheffler B.E."/>
            <person name="Wendel J.F."/>
        </authorList>
    </citation>
    <scope>NUCLEOTIDE SEQUENCE [LARGE SCALE GENOMIC DNA]</scope>
    <source>
        <strain evidence="7">0</strain>
        <tissue evidence="7">Leaf</tissue>
    </source>
</reference>
<comment type="caution">
    <text evidence="5">Lacks conserved residue(s) required for the propagation of feature annotation.</text>
</comment>
<dbReference type="InterPro" id="IPR011006">
    <property type="entry name" value="CheY-like_superfamily"/>
</dbReference>
<proteinExistence type="predicted"/>
<dbReference type="PANTHER" id="PTHR43874:SF125">
    <property type="entry name" value="TWO-COMPONENT RESPONSE REGULATOR-LIKE APRR7"/>
    <property type="match status" value="1"/>
</dbReference>
<dbReference type="OrthoDB" id="60033at2759"/>
<evidence type="ECO:0000256" key="2">
    <source>
        <dbReference type="ARBA" id="ARBA00023015"/>
    </source>
</evidence>
<dbReference type="PANTHER" id="PTHR43874">
    <property type="entry name" value="TWO-COMPONENT RESPONSE REGULATOR"/>
    <property type="match status" value="1"/>
</dbReference>
<keyword evidence="8" id="KW-1185">Reference proteome</keyword>
<feature type="domain" description="Response regulatory" evidence="6">
    <location>
        <begin position="1"/>
        <end position="101"/>
    </location>
</feature>
<dbReference type="InterPro" id="IPR045279">
    <property type="entry name" value="ARR-like"/>
</dbReference>
<dbReference type="EMBL" id="JABFAD010000007">
    <property type="protein sequence ID" value="MBA0804197.1"/>
    <property type="molecule type" value="Genomic_DNA"/>
</dbReference>
<gene>
    <name evidence="7" type="ORF">Gohar_014343</name>
</gene>
<protein>
    <recommendedName>
        <fullName evidence="6">Response regulatory domain-containing protein</fullName>
    </recommendedName>
</protein>
<dbReference type="GO" id="GO:0000160">
    <property type="term" value="P:phosphorelay signal transduction system"/>
    <property type="evidence" value="ECO:0007669"/>
    <property type="project" value="UniProtKB-KW"/>
</dbReference>
<dbReference type="Proteomes" id="UP000593560">
    <property type="component" value="Unassembled WGS sequence"/>
</dbReference>
<evidence type="ECO:0000256" key="5">
    <source>
        <dbReference type="PROSITE-ProRule" id="PRU00169"/>
    </source>
</evidence>
<dbReference type="AlphaFoldDB" id="A0A7J9H2X8"/>
<dbReference type="SUPFAM" id="SSF52172">
    <property type="entry name" value="CheY-like"/>
    <property type="match status" value="1"/>
</dbReference>
<evidence type="ECO:0000256" key="4">
    <source>
        <dbReference type="ARBA" id="ARBA00023242"/>
    </source>
</evidence>
<accession>A0A7J9H2X8</accession>
<dbReference type="Pfam" id="PF00072">
    <property type="entry name" value="Response_reg"/>
    <property type="match status" value="1"/>
</dbReference>
<sequence length="109" mass="12446">ELHSVFPVIEAASGLQAWKILEDLTNHIDLVLTEVFMPCFSGIFLLSKIMSHKTRKNVPVIMMSSHDSIGIVFKCLSKGAVDFLVKPIRKNELKNLWQHVWRRCHSVSC</sequence>
<keyword evidence="2" id="KW-0805">Transcription regulation</keyword>
<evidence type="ECO:0000256" key="3">
    <source>
        <dbReference type="ARBA" id="ARBA00023163"/>
    </source>
</evidence>